<evidence type="ECO:0000313" key="1">
    <source>
        <dbReference type="EMBL" id="MCF7220403.1"/>
    </source>
</evidence>
<reference evidence="2" key="1">
    <citation type="submission" date="2022-01" db="EMBL/GenBank/DDBJ databases">
        <title>Lysobacter chinensis sp. nov., a bacterium isolated from cow dung compost.</title>
        <authorList>
            <person name="Zhou L.Y."/>
        </authorList>
    </citation>
    <scope>NUCLEOTIDE SEQUENCE [LARGE SCALE GENOMIC DNA]</scope>
    <source>
        <strain evidence="2">TLK-CK17</strain>
    </source>
</reference>
<comment type="caution">
    <text evidence="1">The sequence shown here is derived from an EMBL/GenBank/DDBJ whole genome shotgun (WGS) entry which is preliminary data.</text>
</comment>
<dbReference type="Pfam" id="PF12375">
    <property type="entry name" value="DUF3653"/>
    <property type="match status" value="1"/>
</dbReference>
<sequence>MIELERPPCWQPGGECPNNCAAQLHRRVIYNHTPLHGPWSGWRMAGARLVSPSGDWISPNLLDRWLYRHGRMFSD</sequence>
<dbReference type="RefSeq" id="WP_425493444.1">
    <property type="nucleotide sequence ID" value="NZ_JAKJPO010000001.1"/>
</dbReference>
<dbReference type="EMBL" id="JAKJPO010000001">
    <property type="protein sequence ID" value="MCF7220403.1"/>
    <property type="molecule type" value="Genomic_DNA"/>
</dbReference>
<protein>
    <submittedName>
        <fullName evidence="1">Phage protein</fullName>
    </submittedName>
</protein>
<gene>
    <name evidence="1" type="ORF">L3V18_01160</name>
</gene>
<name>A0ABS9HP48_9GAMM</name>
<dbReference type="InterPro" id="IPR021077">
    <property type="entry name" value="Phage_phi-Lf_Orf112"/>
</dbReference>
<proteinExistence type="predicted"/>
<keyword evidence="2" id="KW-1185">Reference proteome</keyword>
<evidence type="ECO:0000313" key="2">
    <source>
        <dbReference type="Proteomes" id="UP001430796"/>
    </source>
</evidence>
<reference evidence="1 2" key="2">
    <citation type="submission" date="2022-01" db="EMBL/GenBank/DDBJ databases">
        <title>Lysobacter chinensis sp. nov., a bacterium isolated from cow dung compost.</title>
        <authorList>
            <person name="Liu Y."/>
        </authorList>
    </citation>
    <scope>NUCLEOTIDE SEQUENCE [LARGE SCALE GENOMIC DNA]</scope>
    <source>
        <strain evidence="1 2">TLK-CK17</strain>
    </source>
</reference>
<organism evidence="1 2">
    <name type="scientific">Marilutibacter chinensis</name>
    <dbReference type="NCBI Taxonomy" id="2912247"/>
    <lineage>
        <taxon>Bacteria</taxon>
        <taxon>Pseudomonadati</taxon>
        <taxon>Pseudomonadota</taxon>
        <taxon>Gammaproteobacteria</taxon>
        <taxon>Lysobacterales</taxon>
        <taxon>Lysobacteraceae</taxon>
        <taxon>Marilutibacter</taxon>
    </lineage>
</organism>
<accession>A0ABS9HP48</accession>
<dbReference type="Proteomes" id="UP001430796">
    <property type="component" value="Unassembled WGS sequence"/>
</dbReference>
<reference evidence="1 2" key="3">
    <citation type="submission" date="2022-01" db="EMBL/GenBank/DDBJ databases">
        <authorList>
            <person name="Zhou L.Y."/>
        </authorList>
    </citation>
    <scope>NUCLEOTIDE SEQUENCE [LARGE SCALE GENOMIC DNA]</scope>
    <source>
        <strain evidence="1 2">TLK-CK17</strain>
    </source>
</reference>